<keyword evidence="1" id="KW-1133">Transmembrane helix</keyword>
<proteinExistence type="predicted"/>
<sequence>MKFDPQDQQDFLRIIKSLLFTSIFVQIVILGVYVFGEKQLTLAFPMLLGIFVTIVALVYSFGLRD</sequence>
<dbReference type="RefSeq" id="WP_066125998.1">
    <property type="nucleotide sequence ID" value="NZ_FUWO01000031.1"/>
</dbReference>
<gene>
    <name evidence="2" type="ORF">SAMN02746011_01978</name>
</gene>
<dbReference type="AlphaFoldDB" id="A0A1T4P8S0"/>
<accession>A0A1T4P8S0</accession>
<evidence type="ECO:0000313" key="2">
    <source>
        <dbReference type="EMBL" id="SJZ87717.1"/>
    </source>
</evidence>
<evidence type="ECO:0000313" key="3">
    <source>
        <dbReference type="Proteomes" id="UP000189941"/>
    </source>
</evidence>
<dbReference type="OrthoDB" id="2139542at2"/>
<keyword evidence="1" id="KW-0812">Transmembrane</keyword>
<evidence type="ECO:0000256" key="1">
    <source>
        <dbReference type="SAM" id="Phobius"/>
    </source>
</evidence>
<reference evidence="3" key="1">
    <citation type="submission" date="2017-02" db="EMBL/GenBank/DDBJ databases">
        <authorList>
            <person name="Varghese N."/>
            <person name="Submissions S."/>
        </authorList>
    </citation>
    <scope>NUCLEOTIDE SEQUENCE [LARGE SCALE GENOMIC DNA]</scope>
    <source>
        <strain evidence="3">DSM 15739</strain>
    </source>
</reference>
<dbReference type="STRING" id="1121925.SAMN02746011_01978"/>
<feature type="transmembrane region" description="Helical" evidence="1">
    <location>
        <begin position="42"/>
        <end position="62"/>
    </location>
</feature>
<dbReference type="Proteomes" id="UP000189941">
    <property type="component" value="Unassembled WGS sequence"/>
</dbReference>
<protein>
    <submittedName>
        <fullName evidence="2">Uncharacterized protein</fullName>
    </submittedName>
</protein>
<feature type="transmembrane region" description="Helical" evidence="1">
    <location>
        <begin position="12"/>
        <end position="36"/>
    </location>
</feature>
<organism evidence="2 3">
    <name type="scientific">Globicatella sulfidifaciens DSM 15739</name>
    <dbReference type="NCBI Taxonomy" id="1121925"/>
    <lineage>
        <taxon>Bacteria</taxon>
        <taxon>Bacillati</taxon>
        <taxon>Bacillota</taxon>
        <taxon>Bacilli</taxon>
        <taxon>Lactobacillales</taxon>
        <taxon>Aerococcaceae</taxon>
        <taxon>Globicatella</taxon>
    </lineage>
</organism>
<keyword evidence="3" id="KW-1185">Reference proteome</keyword>
<name>A0A1T4P8S0_9LACT</name>
<dbReference type="EMBL" id="FUWO01000031">
    <property type="protein sequence ID" value="SJZ87717.1"/>
    <property type="molecule type" value="Genomic_DNA"/>
</dbReference>
<keyword evidence="1" id="KW-0472">Membrane</keyword>